<dbReference type="OrthoDB" id="3991607at2759"/>
<feature type="region of interest" description="Disordered" evidence="2">
    <location>
        <begin position="102"/>
        <end position="139"/>
    </location>
</feature>
<feature type="region of interest" description="Disordered" evidence="2">
    <location>
        <begin position="49"/>
        <end position="69"/>
    </location>
</feature>
<evidence type="ECO:0000313" key="4">
    <source>
        <dbReference type="Proteomes" id="UP000697127"/>
    </source>
</evidence>
<accession>A0A9P7BH51</accession>
<evidence type="ECO:0000256" key="1">
    <source>
        <dbReference type="SAM" id="Coils"/>
    </source>
</evidence>
<name>A0A9P7BH51_9ASCO</name>
<feature type="coiled-coil region" evidence="1">
    <location>
        <begin position="242"/>
        <end position="276"/>
    </location>
</feature>
<keyword evidence="4" id="KW-1185">Reference proteome</keyword>
<gene>
    <name evidence="3" type="ORF">C6P40_000938</name>
</gene>
<feature type="compositionally biased region" description="Basic and acidic residues" evidence="2">
    <location>
        <begin position="119"/>
        <end position="132"/>
    </location>
</feature>
<dbReference type="Proteomes" id="UP000697127">
    <property type="component" value="Unassembled WGS sequence"/>
</dbReference>
<feature type="compositionally biased region" description="Basic and acidic residues" evidence="2">
    <location>
        <begin position="102"/>
        <end position="111"/>
    </location>
</feature>
<evidence type="ECO:0008006" key="5">
    <source>
        <dbReference type="Google" id="ProtNLM"/>
    </source>
</evidence>
<proteinExistence type="predicted"/>
<evidence type="ECO:0000313" key="3">
    <source>
        <dbReference type="EMBL" id="KAG0690856.1"/>
    </source>
</evidence>
<reference evidence="3" key="1">
    <citation type="submission" date="2020-11" db="EMBL/GenBank/DDBJ databases">
        <title>Kefir isolates.</title>
        <authorList>
            <person name="Marcisauskas S."/>
            <person name="Kim Y."/>
            <person name="Blasche S."/>
        </authorList>
    </citation>
    <scope>NUCLEOTIDE SEQUENCE</scope>
    <source>
        <strain evidence="3">Olga-1</strain>
    </source>
</reference>
<dbReference type="AlphaFoldDB" id="A0A9P7BH51"/>
<evidence type="ECO:0000256" key="2">
    <source>
        <dbReference type="SAM" id="MobiDB-lite"/>
    </source>
</evidence>
<keyword evidence="1" id="KW-0175">Coiled coil</keyword>
<dbReference type="EMBL" id="PUHW01000015">
    <property type="protein sequence ID" value="KAG0690856.1"/>
    <property type="molecule type" value="Genomic_DNA"/>
</dbReference>
<protein>
    <recommendedName>
        <fullName evidence="5">Mediator of RNA polymerase II transcription subunit 9</fullName>
    </recommendedName>
</protein>
<organism evidence="3 4">
    <name type="scientific">Pichia californica</name>
    <dbReference type="NCBI Taxonomy" id="460514"/>
    <lineage>
        <taxon>Eukaryota</taxon>
        <taxon>Fungi</taxon>
        <taxon>Dikarya</taxon>
        <taxon>Ascomycota</taxon>
        <taxon>Saccharomycotina</taxon>
        <taxon>Pichiomycetes</taxon>
        <taxon>Pichiales</taxon>
        <taxon>Pichiaceae</taxon>
        <taxon>Pichia</taxon>
    </lineage>
</organism>
<comment type="caution">
    <text evidence="3">The sequence shown here is derived from an EMBL/GenBank/DDBJ whole genome shotgun (WGS) entry which is preliminary data.</text>
</comment>
<sequence>MENNSLTLPIINCNADSQSNEIELSVPEAELEQTTELLNPVIVTESTTIKNQTQSQSQSQSPISISGSDSVAGISASITPIPGLTPSHINGPSLSIDQVFSDHKEKEEGEKQGVQIQEEGLKEREREGEGEGKNSLLTSVTPASVIVTSAIEDHNDKMDVDEDVNVNVNEGEELKDLEGSVKDSEENHRFKKLEELQNTLENMEKTRLELIPLLLETVEQVKNGELAIRDVDNACGRIRLRINRLQESRTLVKNELSKLEENRNGMKLTKQETEQRIKIKSDAITSILGSINAWKS</sequence>